<gene>
    <name evidence="2" type="ORF">OCL97_15280</name>
</gene>
<sequence>MIRLLPLVLAAAALSAGASQALAADPAPGRQCFRVSQMDGHTVGDPKTLYVGVRNKDVFRIEMNGSCLAGASMGDPLVIETVGGNDLVCRPIDLSLKVAGTIGLSPCIVKSITRLTPPQIASLPPKLKP</sequence>
<comment type="caution">
    <text evidence="2">The sequence shown here is derived from an EMBL/GenBank/DDBJ whole genome shotgun (WGS) entry which is preliminary data.</text>
</comment>
<protein>
    <submittedName>
        <fullName evidence="2">DUF6491 family protein</fullName>
    </submittedName>
</protein>
<accession>A0ABW6CQV4</accession>
<evidence type="ECO:0000313" key="3">
    <source>
        <dbReference type="Proteomes" id="UP001598130"/>
    </source>
</evidence>
<evidence type="ECO:0000256" key="1">
    <source>
        <dbReference type="SAM" id="SignalP"/>
    </source>
</evidence>
<feature type="chain" id="PRO_5046519878" evidence="1">
    <location>
        <begin position="24"/>
        <end position="129"/>
    </location>
</feature>
<evidence type="ECO:0000313" key="2">
    <source>
        <dbReference type="EMBL" id="MFD3265319.1"/>
    </source>
</evidence>
<dbReference type="RefSeq" id="WP_377370771.1">
    <property type="nucleotide sequence ID" value="NZ_JAOTJD010000030.1"/>
</dbReference>
<feature type="signal peptide" evidence="1">
    <location>
        <begin position="1"/>
        <end position="23"/>
    </location>
</feature>
<dbReference type="EMBL" id="JAOTJD010000030">
    <property type="protein sequence ID" value="MFD3265319.1"/>
    <property type="molecule type" value="Genomic_DNA"/>
</dbReference>
<proteinExistence type="predicted"/>
<name>A0ABW6CQV4_9CAUL</name>
<organism evidence="2 3">
    <name type="scientific">Phenylobacterium ferrooxidans</name>
    <dbReference type="NCBI Taxonomy" id="2982689"/>
    <lineage>
        <taxon>Bacteria</taxon>
        <taxon>Pseudomonadati</taxon>
        <taxon>Pseudomonadota</taxon>
        <taxon>Alphaproteobacteria</taxon>
        <taxon>Caulobacterales</taxon>
        <taxon>Caulobacteraceae</taxon>
        <taxon>Phenylobacterium</taxon>
    </lineage>
</organism>
<keyword evidence="1" id="KW-0732">Signal</keyword>
<reference evidence="2 3" key="1">
    <citation type="submission" date="2022-09" db="EMBL/GenBank/DDBJ databases">
        <title>New species of Phenylobacterium.</title>
        <authorList>
            <person name="Mieszkin S."/>
        </authorList>
    </citation>
    <scope>NUCLEOTIDE SEQUENCE [LARGE SCALE GENOMIC DNA]</scope>
    <source>
        <strain evidence="2 3">HK31-G</strain>
    </source>
</reference>
<dbReference type="Proteomes" id="UP001598130">
    <property type="component" value="Unassembled WGS sequence"/>
</dbReference>
<keyword evidence="3" id="KW-1185">Reference proteome</keyword>